<evidence type="ECO:0000256" key="13">
    <source>
        <dbReference type="ARBA" id="ARBA00042373"/>
    </source>
</evidence>
<keyword evidence="9" id="KW-0119">Carbohydrate metabolism</keyword>
<keyword evidence="7" id="KW-0472">Membrane</keyword>
<comment type="catalytic activity">
    <reaction evidence="1">
        <text>Hydrolysis of (1-&gt;3)-beta-D-glucosidic linkages in (1-&gt;3)-beta-D-glucans.</text>
        <dbReference type="EC" id="3.2.1.39"/>
    </reaction>
</comment>
<evidence type="ECO:0000313" key="17">
    <source>
        <dbReference type="Proteomes" id="UP000759537"/>
    </source>
</evidence>
<evidence type="ECO:0000256" key="7">
    <source>
        <dbReference type="ARBA" id="ARBA00023136"/>
    </source>
</evidence>
<dbReference type="OrthoDB" id="77201at2759"/>
<evidence type="ECO:0000256" key="12">
    <source>
        <dbReference type="ARBA" id="ARBA00037649"/>
    </source>
</evidence>
<dbReference type="GO" id="GO:0009277">
    <property type="term" value="C:fungal-type cell wall"/>
    <property type="evidence" value="ECO:0007669"/>
    <property type="project" value="TreeGrafter"/>
</dbReference>
<comment type="subcellular location">
    <subcellularLocation>
        <location evidence="2">Cell membrane</location>
        <topology evidence="2">Single-pass type II membrane protein</topology>
    </subcellularLocation>
</comment>
<evidence type="ECO:0000256" key="3">
    <source>
        <dbReference type="ARBA" id="ARBA00008773"/>
    </source>
</evidence>
<keyword evidence="15" id="KW-0732">Signal</keyword>
<evidence type="ECO:0000256" key="15">
    <source>
        <dbReference type="SAM" id="SignalP"/>
    </source>
</evidence>
<evidence type="ECO:0000256" key="2">
    <source>
        <dbReference type="ARBA" id="ARBA00004401"/>
    </source>
</evidence>
<dbReference type="GO" id="GO:0005576">
    <property type="term" value="C:extracellular region"/>
    <property type="evidence" value="ECO:0007669"/>
    <property type="project" value="TreeGrafter"/>
</dbReference>
<dbReference type="PANTHER" id="PTHR16631:SF17">
    <property type="entry name" value="GLUCAN ENDO-1,3-BETA-GLUCOSIDASE BTGC"/>
    <property type="match status" value="1"/>
</dbReference>
<organism evidence="16 17">
    <name type="scientific">Russula ochroleuca</name>
    <dbReference type="NCBI Taxonomy" id="152965"/>
    <lineage>
        <taxon>Eukaryota</taxon>
        <taxon>Fungi</taxon>
        <taxon>Dikarya</taxon>
        <taxon>Basidiomycota</taxon>
        <taxon>Agaricomycotina</taxon>
        <taxon>Agaricomycetes</taxon>
        <taxon>Russulales</taxon>
        <taxon>Russulaceae</taxon>
        <taxon>Russula</taxon>
    </lineage>
</organism>
<dbReference type="InterPro" id="IPR017853">
    <property type="entry name" value="GH"/>
</dbReference>
<evidence type="ECO:0000313" key="16">
    <source>
        <dbReference type="EMBL" id="KAF8482874.1"/>
    </source>
</evidence>
<evidence type="ECO:0000256" key="11">
    <source>
        <dbReference type="ARBA" id="ARBA00023326"/>
    </source>
</evidence>
<dbReference type="GO" id="GO:0042973">
    <property type="term" value="F:glucan endo-1,3-beta-D-glucosidase activity"/>
    <property type="evidence" value="ECO:0007669"/>
    <property type="project" value="UniProtKB-EC"/>
</dbReference>
<keyword evidence="10" id="KW-0961">Cell wall biogenesis/degradation</keyword>
<dbReference type="EMBL" id="WHVB01000005">
    <property type="protein sequence ID" value="KAF8482874.1"/>
    <property type="molecule type" value="Genomic_DNA"/>
</dbReference>
<evidence type="ECO:0000256" key="10">
    <source>
        <dbReference type="ARBA" id="ARBA00023316"/>
    </source>
</evidence>
<evidence type="ECO:0000256" key="5">
    <source>
        <dbReference type="ARBA" id="ARBA00022475"/>
    </source>
</evidence>
<feature type="chain" id="PRO_5040492728" description="glucan endo-1,3-beta-D-glucosidase" evidence="15">
    <location>
        <begin position="22"/>
        <end position="371"/>
    </location>
</feature>
<dbReference type="EC" id="3.2.1.39" evidence="4"/>
<dbReference type="Proteomes" id="UP000759537">
    <property type="component" value="Unassembled WGS sequence"/>
</dbReference>
<evidence type="ECO:0000256" key="8">
    <source>
        <dbReference type="ARBA" id="ARBA00023180"/>
    </source>
</evidence>
<dbReference type="SUPFAM" id="SSF51445">
    <property type="entry name" value="(Trans)glycosidases"/>
    <property type="match status" value="1"/>
</dbReference>
<sequence>MVSLLCFHIPLFFLSFRLVSASHLANQSHLYDLVQPHAEVFPRKISRRSCSPSPPPLPSNCFPAVGFSTPSDVPASTDGWWCDPADEFGFLGFSYEITYCQSLAQLQTDFANMRKTFNSRYVRLYGACDNEGFYNDIITAAWNNSLGVHALVWCGFSNCNLMQPRFNALSSILHSNPMGPFVTRVVQMGTEPLFDDVITPQALTTQVNNAKQNLSDIGINVTVSELAYGYQERAGSQAVLNAIDSINAHMLPFFAGDATTGQNAWPDVMSDLQYFIDNGGGKKIYFDENGWPSTDQGIANIKPQSPTAVASVGNEQAYYRLLDQRCEFLKNVVGGGVGWFAHIYTDSQEPGYGIYTTSGTLKFPFAPRTNC</sequence>
<reference evidence="16" key="1">
    <citation type="submission" date="2019-10" db="EMBL/GenBank/DDBJ databases">
        <authorList>
            <consortium name="DOE Joint Genome Institute"/>
            <person name="Kuo A."/>
            <person name="Miyauchi S."/>
            <person name="Kiss E."/>
            <person name="Drula E."/>
            <person name="Kohler A."/>
            <person name="Sanchez-Garcia M."/>
            <person name="Andreopoulos B."/>
            <person name="Barry K.W."/>
            <person name="Bonito G."/>
            <person name="Buee M."/>
            <person name="Carver A."/>
            <person name="Chen C."/>
            <person name="Cichocki N."/>
            <person name="Clum A."/>
            <person name="Culley D."/>
            <person name="Crous P.W."/>
            <person name="Fauchery L."/>
            <person name="Girlanda M."/>
            <person name="Hayes R."/>
            <person name="Keri Z."/>
            <person name="LaButti K."/>
            <person name="Lipzen A."/>
            <person name="Lombard V."/>
            <person name="Magnuson J."/>
            <person name="Maillard F."/>
            <person name="Morin E."/>
            <person name="Murat C."/>
            <person name="Nolan M."/>
            <person name="Ohm R."/>
            <person name="Pangilinan J."/>
            <person name="Pereira M."/>
            <person name="Perotto S."/>
            <person name="Peter M."/>
            <person name="Riley R."/>
            <person name="Sitrit Y."/>
            <person name="Stielow B."/>
            <person name="Szollosi G."/>
            <person name="Zifcakova L."/>
            <person name="Stursova M."/>
            <person name="Spatafora J.W."/>
            <person name="Tedersoo L."/>
            <person name="Vaario L.-M."/>
            <person name="Yamada A."/>
            <person name="Yan M."/>
            <person name="Wang P."/>
            <person name="Xu J."/>
            <person name="Bruns T."/>
            <person name="Baldrian P."/>
            <person name="Vilgalys R."/>
            <person name="Henrissat B."/>
            <person name="Grigoriev I.V."/>
            <person name="Hibbett D."/>
            <person name="Nagy L.G."/>
            <person name="Martin F.M."/>
        </authorList>
    </citation>
    <scope>NUCLEOTIDE SEQUENCE</scope>
    <source>
        <strain evidence="16">Prilba</strain>
    </source>
</reference>
<evidence type="ECO:0000256" key="4">
    <source>
        <dbReference type="ARBA" id="ARBA00012780"/>
    </source>
</evidence>
<keyword evidence="6 16" id="KW-0378">Hydrolase</keyword>
<name>A0A9P5TBK3_9AGAM</name>
<protein>
    <recommendedName>
        <fullName evidence="4">glucan endo-1,3-beta-D-glucosidase</fullName>
        <ecNumber evidence="4">3.2.1.39</ecNumber>
    </recommendedName>
    <alternativeName>
        <fullName evidence="14">Endo-1,3-beta-glucanase btgC</fullName>
    </alternativeName>
    <alternativeName>
        <fullName evidence="13">Laminarinase btgC</fullName>
    </alternativeName>
</protein>
<evidence type="ECO:0000256" key="14">
    <source>
        <dbReference type="ARBA" id="ARBA00043078"/>
    </source>
</evidence>
<feature type="signal peptide" evidence="15">
    <location>
        <begin position="1"/>
        <end position="21"/>
    </location>
</feature>
<dbReference type="GO" id="GO:0005886">
    <property type="term" value="C:plasma membrane"/>
    <property type="evidence" value="ECO:0007669"/>
    <property type="project" value="UniProtKB-SubCell"/>
</dbReference>
<gene>
    <name evidence="16" type="ORF">DFH94DRAFT_383937</name>
</gene>
<evidence type="ECO:0000256" key="1">
    <source>
        <dbReference type="ARBA" id="ARBA00000382"/>
    </source>
</evidence>
<keyword evidence="8" id="KW-0325">Glycoprotein</keyword>
<dbReference type="GO" id="GO:0000272">
    <property type="term" value="P:polysaccharide catabolic process"/>
    <property type="evidence" value="ECO:0007669"/>
    <property type="project" value="UniProtKB-KW"/>
</dbReference>
<dbReference type="InterPro" id="IPR050732">
    <property type="entry name" value="Beta-glucan_modifiers"/>
</dbReference>
<reference evidence="16" key="2">
    <citation type="journal article" date="2020" name="Nat. Commun.">
        <title>Large-scale genome sequencing of mycorrhizal fungi provides insights into the early evolution of symbiotic traits.</title>
        <authorList>
            <person name="Miyauchi S."/>
            <person name="Kiss E."/>
            <person name="Kuo A."/>
            <person name="Drula E."/>
            <person name="Kohler A."/>
            <person name="Sanchez-Garcia M."/>
            <person name="Morin E."/>
            <person name="Andreopoulos B."/>
            <person name="Barry K.W."/>
            <person name="Bonito G."/>
            <person name="Buee M."/>
            <person name="Carver A."/>
            <person name="Chen C."/>
            <person name="Cichocki N."/>
            <person name="Clum A."/>
            <person name="Culley D."/>
            <person name="Crous P.W."/>
            <person name="Fauchery L."/>
            <person name="Girlanda M."/>
            <person name="Hayes R.D."/>
            <person name="Keri Z."/>
            <person name="LaButti K."/>
            <person name="Lipzen A."/>
            <person name="Lombard V."/>
            <person name="Magnuson J."/>
            <person name="Maillard F."/>
            <person name="Murat C."/>
            <person name="Nolan M."/>
            <person name="Ohm R.A."/>
            <person name="Pangilinan J."/>
            <person name="Pereira M.F."/>
            <person name="Perotto S."/>
            <person name="Peter M."/>
            <person name="Pfister S."/>
            <person name="Riley R."/>
            <person name="Sitrit Y."/>
            <person name="Stielow J.B."/>
            <person name="Szollosi G."/>
            <person name="Zifcakova L."/>
            <person name="Stursova M."/>
            <person name="Spatafora J.W."/>
            <person name="Tedersoo L."/>
            <person name="Vaario L.M."/>
            <person name="Yamada A."/>
            <person name="Yan M."/>
            <person name="Wang P."/>
            <person name="Xu J."/>
            <person name="Bruns T."/>
            <person name="Baldrian P."/>
            <person name="Vilgalys R."/>
            <person name="Dunand C."/>
            <person name="Henrissat B."/>
            <person name="Grigoriev I.V."/>
            <person name="Hibbett D."/>
            <person name="Nagy L.G."/>
            <person name="Martin F.M."/>
        </authorList>
    </citation>
    <scope>NUCLEOTIDE SEQUENCE</scope>
    <source>
        <strain evidence="16">Prilba</strain>
    </source>
</reference>
<dbReference type="PANTHER" id="PTHR16631">
    <property type="entry name" value="GLUCAN 1,3-BETA-GLUCOSIDASE"/>
    <property type="match status" value="1"/>
</dbReference>
<comment type="similarity">
    <text evidence="3">Belongs to the glycosyl hydrolase 17 family.</text>
</comment>
<evidence type="ECO:0000256" key="9">
    <source>
        <dbReference type="ARBA" id="ARBA00023277"/>
    </source>
</evidence>
<proteinExistence type="inferred from homology"/>
<comment type="function">
    <text evidence="12">Glucanases play a role in cell expansion during growth, in cell-cell fusion during mating, and in spore release during sporulation. This enzyme may be involved in beta-glucan degradation. Active on laminarin and lichenan.</text>
</comment>
<dbReference type="GO" id="GO:0071555">
    <property type="term" value="P:cell wall organization"/>
    <property type="evidence" value="ECO:0007669"/>
    <property type="project" value="UniProtKB-KW"/>
</dbReference>
<evidence type="ECO:0000256" key="6">
    <source>
        <dbReference type="ARBA" id="ARBA00022801"/>
    </source>
</evidence>
<dbReference type="GO" id="GO:0009986">
    <property type="term" value="C:cell surface"/>
    <property type="evidence" value="ECO:0007669"/>
    <property type="project" value="TreeGrafter"/>
</dbReference>
<dbReference type="AlphaFoldDB" id="A0A9P5TBK3"/>
<keyword evidence="17" id="KW-1185">Reference proteome</keyword>
<accession>A0A9P5TBK3</accession>
<comment type="caution">
    <text evidence="16">The sequence shown here is derived from an EMBL/GenBank/DDBJ whole genome shotgun (WGS) entry which is preliminary data.</text>
</comment>
<keyword evidence="11" id="KW-0624">Polysaccharide degradation</keyword>
<keyword evidence="5" id="KW-1003">Cell membrane</keyword>